<dbReference type="EMBL" id="JANIDV010000001">
    <property type="protein sequence ID" value="MCX5615549.1"/>
    <property type="molecule type" value="Genomic_DNA"/>
</dbReference>
<evidence type="ECO:0000313" key="2">
    <source>
        <dbReference type="Proteomes" id="UP001165633"/>
    </source>
</evidence>
<comment type="caution">
    <text evidence="1">The sequence shown here is derived from an EMBL/GenBank/DDBJ whole genome shotgun (WGS) entry which is preliminary data.</text>
</comment>
<keyword evidence="2" id="KW-1185">Reference proteome</keyword>
<dbReference type="RefSeq" id="WP_266126554.1">
    <property type="nucleotide sequence ID" value="NZ_JANIDV010000001.1"/>
</dbReference>
<organism evidence="1 2">
    <name type="scientific">Bombella dulcis</name>
    <dbReference type="NCBI Taxonomy" id="2967339"/>
    <lineage>
        <taxon>Bacteria</taxon>
        <taxon>Pseudomonadati</taxon>
        <taxon>Pseudomonadota</taxon>
        <taxon>Alphaproteobacteria</taxon>
        <taxon>Acetobacterales</taxon>
        <taxon>Acetobacteraceae</taxon>
        <taxon>Bombella</taxon>
    </lineage>
</organism>
<evidence type="ECO:0000313" key="1">
    <source>
        <dbReference type="EMBL" id="MCX5615549.1"/>
    </source>
</evidence>
<protein>
    <submittedName>
        <fullName evidence="1">Uncharacterized protein</fullName>
    </submittedName>
</protein>
<gene>
    <name evidence="1" type="ORF">NQF87_00930</name>
</gene>
<proteinExistence type="predicted"/>
<accession>A0ABT3W8Z6</accession>
<reference evidence="1" key="1">
    <citation type="submission" date="2022-07" db="EMBL/GenBank/DDBJ databases">
        <title>Bombella genomes.</title>
        <authorList>
            <person name="Harer L."/>
            <person name="Styblova S."/>
            <person name="Ehrmann M."/>
        </authorList>
    </citation>
    <scope>NUCLEOTIDE SEQUENCE</scope>
    <source>
        <strain evidence="1">TMW 2.2559</strain>
    </source>
</reference>
<sequence length="162" mass="18730">MKIIDNKYCKNEKENTYCYNTRNITTSLMSVSLVTSLQKIMDKIECTFFIGSQNSVIENIGREYVDKSKLHTTSVWIYAEHMAMSTLRIKKPREETISLHASNESYQRNITADSLPKTYFPINMKNIPNIYFNTLNEIRMQTSSPEIALDKLYSAIPEGIPQ</sequence>
<name>A0ABT3W8Z6_9PROT</name>
<dbReference type="Proteomes" id="UP001165633">
    <property type="component" value="Unassembled WGS sequence"/>
</dbReference>